<comment type="caution">
    <text evidence="1">The sequence shown here is derived from an EMBL/GenBank/DDBJ whole genome shotgun (WGS) entry which is preliminary data.</text>
</comment>
<dbReference type="EMBL" id="JAAIUW010000009">
    <property type="protein sequence ID" value="KAF7815174.1"/>
    <property type="molecule type" value="Genomic_DNA"/>
</dbReference>
<evidence type="ECO:0000313" key="2">
    <source>
        <dbReference type="Proteomes" id="UP000634136"/>
    </source>
</evidence>
<evidence type="ECO:0000313" key="1">
    <source>
        <dbReference type="EMBL" id="KAF7815174.1"/>
    </source>
</evidence>
<sequence>MSQSDGLWFKQVGSSGLIFQESKKNGNSAHQGGPSLNNMAEEKTLKELDAPPVQQAPLCITAAAFQAPLELKSGLIHLLPKFRGLAIEDPYNLLKEFHVVETIKEGVSEAPIDGDFKDHQIDPWEKSQQHVTKIDAANQFRGPTMLNAPSWCNKSKSPHTINHNLSFTPGVHKNITSKDARNWHPRKAKSTTCALIDLD</sequence>
<protein>
    <submittedName>
        <fullName evidence="1">Uncharacterized protein</fullName>
    </submittedName>
</protein>
<dbReference type="OrthoDB" id="1000529at2759"/>
<name>A0A834TDH3_9FABA</name>
<dbReference type="AlphaFoldDB" id="A0A834TDH3"/>
<accession>A0A834TDH3</accession>
<reference evidence="1" key="1">
    <citation type="submission" date="2020-09" db="EMBL/GenBank/DDBJ databases">
        <title>Genome-Enabled Discovery of Anthraquinone Biosynthesis in Senna tora.</title>
        <authorList>
            <person name="Kang S.-H."/>
            <person name="Pandey R.P."/>
            <person name="Lee C.-M."/>
            <person name="Sim J.-S."/>
            <person name="Jeong J.-T."/>
            <person name="Choi B.-S."/>
            <person name="Jung M."/>
            <person name="Ginzburg D."/>
            <person name="Zhao K."/>
            <person name="Won S.Y."/>
            <person name="Oh T.-J."/>
            <person name="Yu Y."/>
            <person name="Kim N.-H."/>
            <person name="Lee O.R."/>
            <person name="Lee T.-H."/>
            <person name="Bashyal P."/>
            <person name="Kim T.-S."/>
            <person name="Lee W.-H."/>
            <person name="Kawkins C."/>
            <person name="Kim C.-K."/>
            <person name="Kim J.S."/>
            <person name="Ahn B.O."/>
            <person name="Rhee S.Y."/>
            <person name="Sohng J.K."/>
        </authorList>
    </citation>
    <scope>NUCLEOTIDE SEQUENCE</scope>
    <source>
        <tissue evidence="1">Leaf</tissue>
    </source>
</reference>
<dbReference type="Proteomes" id="UP000634136">
    <property type="component" value="Unassembled WGS sequence"/>
</dbReference>
<organism evidence="1 2">
    <name type="scientific">Senna tora</name>
    <dbReference type="NCBI Taxonomy" id="362788"/>
    <lineage>
        <taxon>Eukaryota</taxon>
        <taxon>Viridiplantae</taxon>
        <taxon>Streptophyta</taxon>
        <taxon>Embryophyta</taxon>
        <taxon>Tracheophyta</taxon>
        <taxon>Spermatophyta</taxon>
        <taxon>Magnoliopsida</taxon>
        <taxon>eudicotyledons</taxon>
        <taxon>Gunneridae</taxon>
        <taxon>Pentapetalae</taxon>
        <taxon>rosids</taxon>
        <taxon>fabids</taxon>
        <taxon>Fabales</taxon>
        <taxon>Fabaceae</taxon>
        <taxon>Caesalpinioideae</taxon>
        <taxon>Cassia clade</taxon>
        <taxon>Senna</taxon>
    </lineage>
</organism>
<keyword evidence="2" id="KW-1185">Reference proteome</keyword>
<proteinExistence type="predicted"/>
<gene>
    <name evidence="1" type="ORF">G2W53_029143</name>
</gene>